<feature type="transmembrane region" description="Helical" evidence="1">
    <location>
        <begin position="392"/>
        <end position="414"/>
    </location>
</feature>
<reference evidence="2 3" key="1">
    <citation type="submission" date="2020-08" db="EMBL/GenBank/DDBJ databases">
        <title>Genome sequence of Thermomonas carbonis KCTC 42013T.</title>
        <authorList>
            <person name="Hyun D.-W."/>
            <person name="Bae J.-W."/>
        </authorList>
    </citation>
    <scope>NUCLEOTIDE SEQUENCE [LARGE SCALE GENOMIC DNA]</scope>
    <source>
        <strain evidence="2 3">KCTC 42013</strain>
    </source>
</reference>
<keyword evidence="1" id="KW-1133">Transmembrane helix</keyword>
<dbReference type="Proteomes" id="UP000515804">
    <property type="component" value="Chromosome"/>
</dbReference>
<keyword evidence="1" id="KW-0472">Membrane</keyword>
<feature type="transmembrane region" description="Helical" evidence="1">
    <location>
        <begin position="131"/>
        <end position="151"/>
    </location>
</feature>
<gene>
    <name evidence="2" type="ORF">H9L16_08075</name>
</gene>
<keyword evidence="1" id="KW-0812">Transmembrane</keyword>
<feature type="transmembrane region" description="Helical" evidence="1">
    <location>
        <begin position="322"/>
        <end position="341"/>
    </location>
</feature>
<dbReference type="KEGG" id="tcn:H9L16_08075"/>
<feature type="transmembrane region" description="Helical" evidence="1">
    <location>
        <begin position="462"/>
        <end position="480"/>
    </location>
</feature>
<accession>A0A7G9SLI8</accession>
<feature type="transmembrane region" description="Helical" evidence="1">
    <location>
        <begin position="435"/>
        <end position="456"/>
    </location>
</feature>
<evidence type="ECO:0000256" key="1">
    <source>
        <dbReference type="SAM" id="Phobius"/>
    </source>
</evidence>
<feature type="transmembrane region" description="Helical" evidence="1">
    <location>
        <begin position="353"/>
        <end position="380"/>
    </location>
</feature>
<feature type="transmembrane region" description="Helical" evidence="1">
    <location>
        <begin position="99"/>
        <end position="119"/>
    </location>
</feature>
<proteinExistence type="predicted"/>
<dbReference type="AlphaFoldDB" id="A0A7G9SLI8"/>
<name>A0A7G9SLI8_9GAMM</name>
<evidence type="ECO:0000313" key="3">
    <source>
        <dbReference type="Proteomes" id="UP000515804"/>
    </source>
</evidence>
<dbReference type="EMBL" id="CP060719">
    <property type="protein sequence ID" value="QNN68713.1"/>
    <property type="molecule type" value="Genomic_DNA"/>
</dbReference>
<evidence type="ECO:0008006" key="4">
    <source>
        <dbReference type="Google" id="ProtNLM"/>
    </source>
</evidence>
<feature type="transmembrane region" description="Helical" evidence="1">
    <location>
        <begin position="290"/>
        <end position="316"/>
    </location>
</feature>
<keyword evidence="3" id="KW-1185">Reference proteome</keyword>
<feature type="transmembrane region" description="Helical" evidence="1">
    <location>
        <begin position="177"/>
        <end position="203"/>
    </location>
</feature>
<feature type="transmembrane region" description="Helical" evidence="1">
    <location>
        <begin position="21"/>
        <end position="44"/>
    </location>
</feature>
<feature type="transmembrane region" description="Helical" evidence="1">
    <location>
        <begin position="215"/>
        <end position="234"/>
    </location>
</feature>
<protein>
    <recommendedName>
        <fullName evidence="4">Glycosyltransferase family 39 protein</fullName>
    </recommendedName>
</protein>
<organism evidence="2 3">
    <name type="scientific">Thermomonas carbonis</name>
    <dbReference type="NCBI Taxonomy" id="1463158"/>
    <lineage>
        <taxon>Bacteria</taxon>
        <taxon>Pseudomonadati</taxon>
        <taxon>Pseudomonadota</taxon>
        <taxon>Gammaproteobacteria</taxon>
        <taxon>Lysobacterales</taxon>
        <taxon>Lysobacteraceae</taxon>
        <taxon>Thermomonas</taxon>
    </lineage>
</organism>
<evidence type="ECO:0000313" key="2">
    <source>
        <dbReference type="EMBL" id="QNN68713.1"/>
    </source>
</evidence>
<dbReference type="RefSeq" id="WP_187551220.1">
    <property type="nucleotide sequence ID" value="NZ_CP060719.1"/>
</dbReference>
<sequence>MSYAHLNFNEDLSMLPIAKPGNARTGLAAALLGLAMLLLTHRYWGIDHDATLYMGEALRLLSPDIYNHDLYFAHGSQGKYTLFPWVLAQLMGWLDPAALFFWGGLAGLLAFAWASWFCLSSLLPGGQRYWAWLGVLGLPASYGRTVIFSYAEPFLTPRPFAEALALVALGLGLRRNILGALACLGLAGMLHPLQALAAALVLWPWAVLQDRRWLHALWLILPICCAALMGLAPFDGLLLRVDQSWWVELRGITGQLFVTGWPRLDYQYLVFDAALLAYAWHARQDDFGRLCLATLVGLLLGVGASLVLVEGLHLILPTGLQLWRVHWLAHWLAMAAFALHISRDLLERAHLRAALLTLTGLLAWGAIAWAWVPFALLYWAWPRVGPQLQPRILRVLASLIGIAISLLLVQHIAMELVTFRLANYRLDAFAIDRRILAYPLLAFGLPFAAAMAWQRIEGRGRALLAVAGLVPLVALAALRWDIQIPQRRLVLEQAGHPELFATPLPRHAQVYWHDMSLVATWLVLGRADYYDQQHLSGIAFNPGTIREARRRLGRIGPLLDSVESCKLSSRDGTYAGCSIPDPALARACGPGEVLHPDFLVLPFDLSFPPEGRWRRMSSNGRELLADWSLYSCSSINRALKQADVLTGQGSARAP</sequence>